<proteinExistence type="inferred from homology"/>
<feature type="region of interest" description="Disordered" evidence="7">
    <location>
        <begin position="75"/>
        <end position="117"/>
    </location>
</feature>
<dbReference type="AlphaFoldDB" id="A0AAE0FYK3"/>
<dbReference type="EMBL" id="LGRX02011976">
    <property type="protein sequence ID" value="KAK3268183.1"/>
    <property type="molecule type" value="Genomic_DNA"/>
</dbReference>
<dbReference type="InterPro" id="IPR009044">
    <property type="entry name" value="ssDNA-bd_transcriptional_reg"/>
</dbReference>
<dbReference type="InterPro" id="IPR045125">
    <property type="entry name" value="Sub1/Tcp4-like"/>
</dbReference>
<evidence type="ECO:0000256" key="1">
    <source>
        <dbReference type="ARBA" id="ARBA00004123"/>
    </source>
</evidence>
<dbReference type="GO" id="GO:0060261">
    <property type="term" value="P:positive regulation of transcription initiation by RNA polymerase II"/>
    <property type="evidence" value="ECO:0007669"/>
    <property type="project" value="InterPro"/>
</dbReference>
<evidence type="ECO:0000313" key="10">
    <source>
        <dbReference type="Proteomes" id="UP001190700"/>
    </source>
</evidence>
<evidence type="ECO:0000259" key="8">
    <source>
        <dbReference type="Pfam" id="PF02229"/>
    </source>
</evidence>
<keyword evidence="5" id="KW-0804">Transcription</keyword>
<dbReference type="GO" id="GO:0003677">
    <property type="term" value="F:DNA binding"/>
    <property type="evidence" value="ECO:0007669"/>
    <property type="project" value="UniProtKB-KW"/>
</dbReference>
<evidence type="ECO:0000256" key="3">
    <source>
        <dbReference type="ARBA" id="ARBA00023015"/>
    </source>
</evidence>
<dbReference type="GO" id="GO:0003713">
    <property type="term" value="F:transcription coactivator activity"/>
    <property type="evidence" value="ECO:0007669"/>
    <property type="project" value="InterPro"/>
</dbReference>
<dbReference type="InterPro" id="IPR003173">
    <property type="entry name" value="PC4_C"/>
</dbReference>
<feature type="domain" description="Transcriptional coactivator p15 (PC4) C-terminal" evidence="8">
    <location>
        <begin position="296"/>
        <end position="347"/>
    </location>
</feature>
<dbReference type="Gene3D" id="2.30.31.10">
    <property type="entry name" value="Transcriptional Coactivator Pc4, Chain A"/>
    <property type="match status" value="4"/>
</dbReference>
<evidence type="ECO:0000256" key="6">
    <source>
        <dbReference type="ARBA" id="ARBA00023242"/>
    </source>
</evidence>
<reference evidence="9 10" key="1">
    <citation type="journal article" date="2015" name="Genome Biol. Evol.">
        <title>Comparative Genomics of a Bacterivorous Green Alga Reveals Evolutionary Causalities and Consequences of Phago-Mixotrophic Mode of Nutrition.</title>
        <authorList>
            <person name="Burns J.A."/>
            <person name="Paasch A."/>
            <person name="Narechania A."/>
            <person name="Kim E."/>
        </authorList>
    </citation>
    <scope>NUCLEOTIDE SEQUENCE [LARGE SCALE GENOMIC DNA]</scope>
    <source>
        <strain evidence="9 10">PLY_AMNH</strain>
    </source>
</reference>
<dbReference type="Proteomes" id="UP001190700">
    <property type="component" value="Unassembled WGS sequence"/>
</dbReference>
<dbReference type="GO" id="GO:0005634">
    <property type="term" value="C:nucleus"/>
    <property type="evidence" value="ECO:0007669"/>
    <property type="project" value="UniProtKB-SubCell"/>
</dbReference>
<dbReference type="SUPFAM" id="SSF54447">
    <property type="entry name" value="ssDNA-binding transcriptional regulator domain"/>
    <property type="match status" value="4"/>
</dbReference>
<feature type="region of interest" description="Disordered" evidence="7">
    <location>
        <begin position="265"/>
        <end position="291"/>
    </location>
</feature>
<feature type="domain" description="Transcriptional coactivator p15 (PC4) C-terminal" evidence="8">
    <location>
        <begin position="196"/>
        <end position="246"/>
    </location>
</feature>
<keyword evidence="4" id="KW-0238">DNA-binding</keyword>
<comment type="caution">
    <text evidence="9">The sequence shown here is derived from an EMBL/GenBank/DDBJ whole genome shotgun (WGS) entry which is preliminary data.</text>
</comment>
<dbReference type="PANTHER" id="PTHR13215">
    <property type="entry name" value="RNA POLYMERASE II TRANSCRIPTIONAL COACTIVATOR"/>
    <property type="match status" value="1"/>
</dbReference>
<comment type="subcellular location">
    <subcellularLocation>
        <location evidence="1">Nucleus</location>
    </subcellularLocation>
</comment>
<evidence type="ECO:0000256" key="4">
    <source>
        <dbReference type="ARBA" id="ARBA00023125"/>
    </source>
</evidence>
<evidence type="ECO:0000313" key="9">
    <source>
        <dbReference type="EMBL" id="KAK3268183.1"/>
    </source>
</evidence>
<feature type="domain" description="Transcriptional coactivator p15 (PC4) C-terminal" evidence="8">
    <location>
        <begin position="367"/>
        <end position="416"/>
    </location>
</feature>
<evidence type="ECO:0000256" key="5">
    <source>
        <dbReference type="ARBA" id="ARBA00023163"/>
    </source>
</evidence>
<feature type="domain" description="Transcriptional coactivator p15 (PC4) C-terminal" evidence="8">
    <location>
        <begin position="126"/>
        <end position="176"/>
    </location>
</feature>
<gene>
    <name evidence="9" type="ORF">CYMTET_23303</name>
</gene>
<comment type="similarity">
    <text evidence="2">Belongs to the transcriptional coactivator PC4 family.</text>
</comment>
<evidence type="ECO:0000256" key="7">
    <source>
        <dbReference type="SAM" id="MobiDB-lite"/>
    </source>
</evidence>
<keyword evidence="6" id="KW-0539">Nucleus</keyword>
<sequence length="430" mass="46614">MATEQLVRHALLTLLPTVDLDVETERTICAKLEQKLGDISAFETLIEDELNKFLENCEDPEDDIQTQQEARACAESISQAKRPAQAPKVESSPKRAKLDAAASGNFTAPNSGGPGGASADGEYILQLSKTRRVSVETYQGKKLVSIREFYEDQAGELKPTRKGLSVTESQWGELKNGVEVVDAAIEQGGQKGFLVSLSATRKVTISEYGGKLMVDLREYYGKGDDLKPGKKGITLPPAQWEILKANMQAIDGELGAPTRGGCDQVQAKVDNSSSTGAGTTTGKGPSGSGAGCRMVELSDTRRASVENFKGKILVSVREYYQDKASGEMKPGFKGLSMNTDQWKVLHDNADTINEAVQTGGQQGIVAKLSTTRFVDVHQFKSMTMVSLREYYEDKNSGEMKPGKKGINLTVDQWAKLYPNIGALSEAVQNM</sequence>
<keyword evidence="10" id="KW-1185">Reference proteome</keyword>
<dbReference type="Pfam" id="PF02229">
    <property type="entry name" value="PC4"/>
    <property type="match status" value="4"/>
</dbReference>
<accession>A0AAE0FYK3</accession>
<protein>
    <recommendedName>
        <fullName evidence="8">Transcriptional coactivator p15 (PC4) C-terminal domain-containing protein</fullName>
    </recommendedName>
</protein>
<feature type="compositionally biased region" description="Gly residues" evidence="7">
    <location>
        <begin position="279"/>
        <end position="290"/>
    </location>
</feature>
<name>A0AAE0FYK3_9CHLO</name>
<keyword evidence="3" id="KW-0805">Transcription regulation</keyword>
<evidence type="ECO:0000256" key="2">
    <source>
        <dbReference type="ARBA" id="ARBA00009001"/>
    </source>
</evidence>
<organism evidence="9 10">
    <name type="scientific">Cymbomonas tetramitiformis</name>
    <dbReference type="NCBI Taxonomy" id="36881"/>
    <lineage>
        <taxon>Eukaryota</taxon>
        <taxon>Viridiplantae</taxon>
        <taxon>Chlorophyta</taxon>
        <taxon>Pyramimonadophyceae</taxon>
        <taxon>Pyramimonadales</taxon>
        <taxon>Pyramimonadaceae</taxon>
        <taxon>Cymbomonas</taxon>
    </lineage>
</organism>